<dbReference type="GO" id="GO:0005886">
    <property type="term" value="C:plasma membrane"/>
    <property type="evidence" value="ECO:0007669"/>
    <property type="project" value="TreeGrafter"/>
</dbReference>
<dbReference type="RefSeq" id="WP_201132415.1">
    <property type="nucleotide sequence ID" value="NZ_NHSI01000061.1"/>
</dbReference>
<feature type="transmembrane region" description="Helical" evidence="1">
    <location>
        <begin position="116"/>
        <end position="137"/>
    </location>
</feature>
<dbReference type="EMBL" id="QAAA01000008">
    <property type="protein sequence ID" value="PTN02186.1"/>
    <property type="molecule type" value="Genomic_DNA"/>
</dbReference>
<keyword evidence="1" id="KW-1133">Transmembrane helix</keyword>
<accession>A0A2T5BSB3</accession>
<feature type="transmembrane region" description="Helical" evidence="1">
    <location>
        <begin position="143"/>
        <end position="166"/>
    </location>
</feature>
<evidence type="ECO:0000313" key="3">
    <source>
        <dbReference type="Proteomes" id="UP000243859"/>
    </source>
</evidence>
<keyword evidence="1" id="KW-0812">Transmembrane</keyword>
<feature type="transmembrane region" description="Helical" evidence="1">
    <location>
        <begin position="85"/>
        <end position="104"/>
    </location>
</feature>
<proteinExistence type="predicted"/>
<dbReference type="Proteomes" id="UP000243859">
    <property type="component" value="Unassembled WGS sequence"/>
</dbReference>
<keyword evidence="3" id="KW-1185">Reference proteome</keyword>
<feature type="transmembrane region" description="Helical" evidence="1">
    <location>
        <begin position="61"/>
        <end position="79"/>
    </location>
</feature>
<dbReference type="PANTHER" id="PTHR34989:SF1">
    <property type="entry name" value="PROTEIN HDED"/>
    <property type="match status" value="1"/>
</dbReference>
<comment type="caution">
    <text evidence="2">The sequence shown here is derived from an EMBL/GenBank/DDBJ whole genome shotgun (WGS) entry which is preliminary data.</text>
</comment>
<name>A0A2T5BSB3_9RHOB</name>
<feature type="transmembrane region" description="Helical" evidence="1">
    <location>
        <begin position="31"/>
        <end position="52"/>
    </location>
</feature>
<organism evidence="2 3">
    <name type="scientific">Rhodovulum imhoffii</name>
    <dbReference type="NCBI Taxonomy" id="365340"/>
    <lineage>
        <taxon>Bacteria</taxon>
        <taxon>Pseudomonadati</taxon>
        <taxon>Pseudomonadota</taxon>
        <taxon>Alphaproteobacteria</taxon>
        <taxon>Rhodobacterales</taxon>
        <taxon>Paracoccaceae</taxon>
        <taxon>Rhodovulum</taxon>
    </lineage>
</organism>
<gene>
    <name evidence="2" type="ORF">C8N32_108138</name>
</gene>
<keyword evidence="1" id="KW-0472">Membrane</keyword>
<reference evidence="2 3" key="1">
    <citation type="submission" date="2018-04" db="EMBL/GenBank/DDBJ databases">
        <title>Genomic Encyclopedia of Archaeal and Bacterial Type Strains, Phase II (KMG-II): from individual species to whole genera.</title>
        <authorList>
            <person name="Goeker M."/>
        </authorList>
    </citation>
    <scope>NUCLEOTIDE SEQUENCE [LARGE SCALE GENOMIC DNA]</scope>
    <source>
        <strain evidence="2 3">DSM 18064</strain>
    </source>
</reference>
<dbReference type="PANTHER" id="PTHR34989">
    <property type="entry name" value="PROTEIN HDED"/>
    <property type="match status" value="1"/>
</dbReference>
<evidence type="ECO:0000313" key="2">
    <source>
        <dbReference type="EMBL" id="PTN02186.1"/>
    </source>
</evidence>
<evidence type="ECO:0000256" key="1">
    <source>
        <dbReference type="SAM" id="Phobius"/>
    </source>
</evidence>
<protein>
    <submittedName>
        <fullName evidence="2">Uncharacterized membrane protein HdeD (DUF308 family)</fullName>
    </submittedName>
</protein>
<dbReference type="AlphaFoldDB" id="A0A2T5BSB3"/>
<dbReference type="InterPro" id="IPR052712">
    <property type="entry name" value="Acid_resist_chaperone_HdeD"/>
</dbReference>
<dbReference type="InterPro" id="IPR005325">
    <property type="entry name" value="DUF308_memb"/>
</dbReference>
<sequence>MGLRIFWVLLGLLSLAAGALALVNPMVATLTAETLAGFAFLALGVLQIIAAFEDKGWKPRFWVLLAGLLGVLLGVSMLLNPLAGVLSLTLVVAILFLSLGFLRVVMSFYLRRSRLFWPMLLGGAVSAVLGMMILGNFPQSAESILGILLAVELLTNGVVLVVLGLMRRAP</sequence>
<dbReference type="Pfam" id="PF03729">
    <property type="entry name" value="DUF308"/>
    <property type="match status" value="1"/>
</dbReference>